<reference evidence="2" key="1">
    <citation type="submission" date="2020-07" db="EMBL/GenBank/DDBJ databases">
        <authorList>
            <person name="Lin J."/>
        </authorList>
    </citation>
    <scope>NUCLEOTIDE SEQUENCE</scope>
</reference>
<gene>
    <name evidence="2" type="ORF">CB5_LOCUS30550</name>
</gene>
<name>A0A6V7QW07_ANACO</name>
<evidence type="ECO:0000256" key="1">
    <source>
        <dbReference type="SAM" id="MobiDB-lite"/>
    </source>
</evidence>
<sequence>MIKHLLEPPSEHGGIQFHRFNIESDSRLEGLIKISNWPPLRQIRFSPLSPLSPDVYRTPHRLTAGARPDPVPPTQHQERLLTRGSHQDVGSVQYPPTIYSSFFDALPVVKYWSENSKRLIHFSTREVLRRLLEAFSQRITLCDR</sequence>
<protein>
    <submittedName>
        <fullName evidence="2">Uncharacterized protein</fullName>
    </submittedName>
</protein>
<dbReference type="EMBL" id="CAJEUB010000052">
    <property type="protein sequence ID" value="CAD1847339.1"/>
    <property type="molecule type" value="Genomic_DNA"/>
</dbReference>
<accession>A0A6V7QW07</accession>
<evidence type="ECO:0000313" key="2">
    <source>
        <dbReference type="EMBL" id="CAD1847339.1"/>
    </source>
</evidence>
<feature type="region of interest" description="Disordered" evidence="1">
    <location>
        <begin position="59"/>
        <end position="88"/>
    </location>
</feature>
<dbReference type="AlphaFoldDB" id="A0A6V7QW07"/>
<proteinExistence type="predicted"/>
<organism evidence="2">
    <name type="scientific">Ananas comosus var. bracteatus</name>
    <name type="common">red pineapple</name>
    <dbReference type="NCBI Taxonomy" id="296719"/>
    <lineage>
        <taxon>Eukaryota</taxon>
        <taxon>Viridiplantae</taxon>
        <taxon>Streptophyta</taxon>
        <taxon>Embryophyta</taxon>
        <taxon>Tracheophyta</taxon>
        <taxon>Spermatophyta</taxon>
        <taxon>Magnoliopsida</taxon>
        <taxon>Liliopsida</taxon>
        <taxon>Poales</taxon>
        <taxon>Bromeliaceae</taxon>
        <taxon>Bromelioideae</taxon>
        <taxon>Ananas</taxon>
    </lineage>
</organism>